<proteinExistence type="inferred from homology"/>
<dbReference type="NCBIfam" id="TIGR02385">
    <property type="entry name" value="RelE_StbE"/>
    <property type="match status" value="1"/>
</dbReference>
<dbReference type="InterPro" id="IPR007712">
    <property type="entry name" value="RelE/ParE_toxin"/>
</dbReference>
<dbReference type="GO" id="GO:0004519">
    <property type="term" value="F:endonuclease activity"/>
    <property type="evidence" value="ECO:0007669"/>
    <property type="project" value="UniProtKB-KW"/>
</dbReference>
<organism evidence="8">
    <name type="scientific">Peptoniphilus gorbachii</name>
    <dbReference type="NCBI Taxonomy" id="411567"/>
    <lineage>
        <taxon>Bacteria</taxon>
        <taxon>Bacillati</taxon>
        <taxon>Bacillota</taxon>
        <taxon>Tissierellia</taxon>
        <taxon>Tissierellales</taxon>
        <taxon>Peptoniphilaceae</taxon>
        <taxon>Peptoniphilus</taxon>
    </lineage>
</organism>
<keyword evidence="5" id="KW-0378">Hydrolase</keyword>
<gene>
    <name evidence="8" type="ORF">PGLFYP46_01028</name>
</gene>
<name>A0A6N2ZIN0_9FIRM</name>
<dbReference type="GO" id="GO:0016787">
    <property type="term" value="F:hydrolase activity"/>
    <property type="evidence" value="ECO:0007669"/>
    <property type="project" value="UniProtKB-KW"/>
</dbReference>
<evidence type="ECO:0000313" key="8">
    <source>
        <dbReference type="EMBL" id="VYT77778.1"/>
    </source>
</evidence>
<protein>
    <recommendedName>
        <fullName evidence="7">Endoribonuclease YoeB</fullName>
    </recommendedName>
    <alternativeName>
        <fullName evidence="6">Putative mRNA interferase YoeB</fullName>
    </alternativeName>
</protein>
<keyword evidence="4" id="KW-0255">Endonuclease</keyword>
<dbReference type="EMBL" id="CACRUP010000007">
    <property type="protein sequence ID" value="VYT77778.1"/>
    <property type="molecule type" value="Genomic_DNA"/>
</dbReference>
<evidence type="ECO:0000256" key="4">
    <source>
        <dbReference type="ARBA" id="ARBA00022759"/>
    </source>
</evidence>
<evidence type="ECO:0000256" key="3">
    <source>
        <dbReference type="ARBA" id="ARBA00022722"/>
    </source>
</evidence>
<dbReference type="AlphaFoldDB" id="A0A6N2ZIN0"/>
<dbReference type="Pfam" id="PF06769">
    <property type="entry name" value="YoeB_toxin"/>
    <property type="match status" value="1"/>
</dbReference>
<dbReference type="RefSeq" id="WP_156700604.1">
    <property type="nucleotide sequence ID" value="NZ_CACRUP010000007.1"/>
</dbReference>
<dbReference type="Gene3D" id="3.30.2310.20">
    <property type="entry name" value="RelE-like"/>
    <property type="match status" value="1"/>
</dbReference>
<keyword evidence="2" id="KW-1277">Toxin-antitoxin system</keyword>
<evidence type="ECO:0000256" key="1">
    <source>
        <dbReference type="ARBA" id="ARBA00008172"/>
    </source>
</evidence>
<dbReference type="PANTHER" id="PTHR38039:SF1">
    <property type="entry name" value="TOXIN YOEB"/>
    <property type="match status" value="1"/>
</dbReference>
<dbReference type="NCBIfam" id="TIGR02116">
    <property type="entry name" value="toxin_Txe_YoeB"/>
    <property type="match status" value="1"/>
</dbReference>
<dbReference type="PANTHER" id="PTHR38039">
    <property type="entry name" value="TOXIN YOEB"/>
    <property type="match status" value="1"/>
</dbReference>
<evidence type="ECO:0000256" key="5">
    <source>
        <dbReference type="ARBA" id="ARBA00022801"/>
    </source>
</evidence>
<sequence>MTYKILITKAALKDKEKIKGNKALESKVKNLIELISKNPYEAPPSFEKLKGDLDGLIYRRINIQHRLVYQVYEEEKVVKIISMWTHYENI</sequence>
<dbReference type="GO" id="GO:0006401">
    <property type="term" value="P:RNA catabolic process"/>
    <property type="evidence" value="ECO:0007669"/>
    <property type="project" value="InterPro"/>
</dbReference>
<accession>A0A6N2ZIN0</accession>
<dbReference type="GO" id="GO:0045892">
    <property type="term" value="P:negative regulation of DNA-templated transcription"/>
    <property type="evidence" value="ECO:0007669"/>
    <property type="project" value="TreeGrafter"/>
</dbReference>
<evidence type="ECO:0000256" key="6">
    <source>
        <dbReference type="ARBA" id="ARBA00030388"/>
    </source>
</evidence>
<keyword evidence="3" id="KW-0540">Nuclease</keyword>
<evidence type="ECO:0000256" key="2">
    <source>
        <dbReference type="ARBA" id="ARBA00022649"/>
    </source>
</evidence>
<dbReference type="SUPFAM" id="SSF143011">
    <property type="entry name" value="RelE-like"/>
    <property type="match status" value="1"/>
</dbReference>
<dbReference type="InterPro" id="IPR035093">
    <property type="entry name" value="RelE/ParE_toxin_dom_sf"/>
</dbReference>
<dbReference type="InterPro" id="IPR009614">
    <property type="entry name" value="YoeB_toxin"/>
</dbReference>
<evidence type="ECO:0000256" key="7">
    <source>
        <dbReference type="ARBA" id="ARBA00050056"/>
    </source>
</evidence>
<reference evidence="8" key="1">
    <citation type="submission" date="2019-11" db="EMBL/GenBank/DDBJ databases">
        <authorList>
            <person name="Feng L."/>
        </authorList>
    </citation>
    <scope>NUCLEOTIDE SEQUENCE</scope>
    <source>
        <strain evidence="8">PgorbachiiLFYP46</strain>
    </source>
</reference>
<comment type="similarity">
    <text evidence="1">Belongs to the YoeB family.</text>
</comment>